<dbReference type="InterPro" id="IPR003718">
    <property type="entry name" value="OsmC/Ohr_fam"/>
</dbReference>
<dbReference type="OrthoDB" id="60422at2759"/>
<dbReference type="Gene3D" id="3.30.300.20">
    <property type="match status" value="1"/>
</dbReference>
<protein>
    <submittedName>
        <fullName evidence="3">Aste57867_22988 protein</fullName>
    </submittedName>
</protein>
<dbReference type="InterPro" id="IPR019953">
    <property type="entry name" value="OHR"/>
</dbReference>
<organism evidence="3 4">
    <name type="scientific">Aphanomyces stellatus</name>
    <dbReference type="NCBI Taxonomy" id="120398"/>
    <lineage>
        <taxon>Eukaryota</taxon>
        <taxon>Sar</taxon>
        <taxon>Stramenopiles</taxon>
        <taxon>Oomycota</taxon>
        <taxon>Saprolegniomycetes</taxon>
        <taxon>Saprolegniales</taxon>
        <taxon>Verrucalvaceae</taxon>
        <taxon>Aphanomyces</taxon>
    </lineage>
</organism>
<evidence type="ECO:0000313" key="4">
    <source>
        <dbReference type="Proteomes" id="UP000332933"/>
    </source>
</evidence>
<keyword evidence="4" id="KW-1185">Reference proteome</keyword>
<dbReference type="Gene3D" id="2.20.25.10">
    <property type="match status" value="1"/>
</dbReference>
<dbReference type="EMBL" id="VJMH01007222">
    <property type="protein sequence ID" value="KAF0685060.1"/>
    <property type="molecule type" value="Genomic_DNA"/>
</dbReference>
<reference evidence="2" key="2">
    <citation type="submission" date="2019-06" db="EMBL/GenBank/DDBJ databases">
        <title>Genomics analysis of Aphanomyces spp. identifies a new class of oomycete effector associated with host adaptation.</title>
        <authorList>
            <person name="Gaulin E."/>
        </authorList>
    </citation>
    <scope>NUCLEOTIDE SEQUENCE</scope>
    <source>
        <strain evidence="2">CBS 578.67</strain>
    </source>
</reference>
<dbReference type="PANTHER" id="PTHR33797">
    <property type="entry name" value="ORGANIC HYDROPEROXIDE RESISTANCE PROTEIN-LIKE"/>
    <property type="match status" value="1"/>
</dbReference>
<dbReference type="EMBL" id="CAADRA010007248">
    <property type="protein sequence ID" value="VFT99637.1"/>
    <property type="molecule type" value="Genomic_DNA"/>
</dbReference>
<name>A0A485LMJ6_9STRA</name>
<gene>
    <name evidence="3" type="primary">Aste57867_22988</name>
    <name evidence="2" type="ORF">As57867_022917</name>
    <name evidence="3" type="ORF">ASTE57867_22988</name>
</gene>
<dbReference type="SUPFAM" id="SSF82784">
    <property type="entry name" value="OsmC-like"/>
    <property type="match status" value="1"/>
</dbReference>
<dbReference type="InterPro" id="IPR036102">
    <property type="entry name" value="OsmC/Ohrsf"/>
</dbReference>
<evidence type="ECO:0000313" key="2">
    <source>
        <dbReference type="EMBL" id="KAF0685060.1"/>
    </source>
</evidence>
<dbReference type="Proteomes" id="UP000332933">
    <property type="component" value="Unassembled WGS sequence"/>
</dbReference>
<proteinExistence type="inferred from homology"/>
<accession>A0A485LMJ6</accession>
<comment type="similarity">
    <text evidence="1">Belongs to the OsmC/Ohr family.</text>
</comment>
<dbReference type="PANTHER" id="PTHR33797:SF2">
    <property type="entry name" value="ORGANIC HYDROPEROXIDE RESISTANCE PROTEIN-LIKE"/>
    <property type="match status" value="1"/>
</dbReference>
<reference evidence="3 4" key="1">
    <citation type="submission" date="2019-03" db="EMBL/GenBank/DDBJ databases">
        <authorList>
            <person name="Gaulin E."/>
            <person name="Dumas B."/>
        </authorList>
    </citation>
    <scope>NUCLEOTIDE SEQUENCE [LARGE SCALE GENOMIC DNA]</scope>
    <source>
        <strain evidence="3">CBS 568.67</strain>
    </source>
</reference>
<dbReference type="AlphaFoldDB" id="A0A485LMJ6"/>
<sequence length="158" mass="16550">MFQRVIANSRRSAIKTSASRGMATSVLEKVNYTAHVTTTGGREGHAKSTDGGNLDIQLGAAGVNPEQLFAAGYSACFLGALKFVARNEKVTLPEGLKINASVDLGPIPTGFGIAARLEVHLPGLDKAVSKKLVDAADIVCPYSNAIGKNIVKELSIKN</sequence>
<evidence type="ECO:0000256" key="1">
    <source>
        <dbReference type="ARBA" id="ARBA00007378"/>
    </source>
</evidence>
<dbReference type="InterPro" id="IPR015946">
    <property type="entry name" value="KH_dom-like_a/b"/>
</dbReference>
<evidence type="ECO:0000313" key="3">
    <source>
        <dbReference type="EMBL" id="VFT99637.1"/>
    </source>
</evidence>
<dbReference type="Pfam" id="PF02566">
    <property type="entry name" value="OsmC"/>
    <property type="match status" value="1"/>
</dbReference>
<dbReference type="NCBIfam" id="TIGR03561">
    <property type="entry name" value="organ_hyd_perox"/>
    <property type="match status" value="1"/>
</dbReference>
<dbReference type="GO" id="GO:0006979">
    <property type="term" value="P:response to oxidative stress"/>
    <property type="evidence" value="ECO:0007669"/>
    <property type="project" value="InterPro"/>
</dbReference>